<gene>
    <name evidence="1" type="ORF">EYB31_15660</name>
</gene>
<keyword evidence="2" id="KW-1185">Reference proteome</keyword>
<evidence type="ECO:0000313" key="2">
    <source>
        <dbReference type="Proteomes" id="UP000293142"/>
    </source>
</evidence>
<evidence type="ECO:0000313" key="1">
    <source>
        <dbReference type="EMBL" id="TBL78300.1"/>
    </source>
</evidence>
<reference evidence="1 2" key="1">
    <citation type="submission" date="2019-02" db="EMBL/GenBank/DDBJ databases">
        <title>Paenibacillus sp. nov., isolated from surface-sterilized tissue of Thalictrum simplex L.</title>
        <authorList>
            <person name="Tuo L."/>
        </authorList>
    </citation>
    <scope>NUCLEOTIDE SEQUENCE [LARGE SCALE GENOMIC DNA]</scope>
    <source>
        <strain evidence="1 2">N2SHLJ1</strain>
    </source>
</reference>
<protein>
    <recommendedName>
        <fullName evidence="3">Lipoprotein</fullName>
    </recommendedName>
</protein>
<dbReference type="OrthoDB" id="2664142at2"/>
<dbReference type="AlphaFoldDB" id="A0A4Q9DPS7"/>
<name>A0A4Q9DPS7_9BACL</name>
<dbReference type="Proteomes" id="UP000293142">
    <property type="component" value="Unassembled WGS sequence"/>
</dbReference>
<evidence type="ECO:0008006" key="3">
    <source>
        <dbReference type="Google" id="ProtNLM"/>
    </source>
</evidence>
<comment type="caution">
    <text evidence="1">The sequence shown here is derived from an EMBL/GenBank/DDBJ whole genome shotgun (WGS) entry which is preliminary data.</text>
</comment>
<dbReference type="RefSeq" id="WP_131014284.1">
    <property type="nucleotide sequence ID" value="NZ_SIRE01000010.1"/>
</dbReference>
<sequence>MNIRRFVAAGWLGMGLMAFCPGCSYDGGQNGEQLLQTSVAALTGKSNFAFSGVSEVSTQGSPATKTLSFEGVLAGQNQLYIRQTDSGAGTGIAAAGASGATGIMYSRAENQWVEAKNAPGLQSTLLKQWNPLNKLEQLNQSNKTVKRDTTHAAQAGETVLQITLAPEDMKRFIADDLREQQSRISVEEQIKQAQAGGALSDAALETLRKKLTETLQASQAEFEQMLTTLTADGSYYLWVNRSSKLPSKLVIETNLVYNLQGAAKQEKVTASYDFKDYEKQPFIPQQ</sequence>
<proteinExistence type="predicted"/>
<accession>A0A4Q9DPS7</accession>
<organism evidence="1 2">
    <name type="scientific">Paenibacillus thalictri</name>
    <dbReference type="NCBI Taxonomy" id="2527873"/>
    <lineage>
        <taxon>Bacteria</taxon>
        <taxon>Bacillati</taxon>
        <taxon>Bacillota</taxon>
        <taxon>Bacilli</taxon>
        <taxon>Bacillales</taxon>
        <taxon>Paenibacillaceae</taxon>
        <taxon>Paenibacillus</taxon>
    </lineage>
</organism>
<dbReference type="EMBL" id="SIRE01000010">
    <property type="protein sequence ID" value="TBL78300.1"/>
    <property type="molecule type" value="Genomic_DNA"/>
</dbReference>